<evidence type="ECO:0000256" key="1">
    <source>
        <dbReference type="SAM" id="Phobius"/>
    </source>
</evidence>
<keyword evidence="3" id="KW-1185">Reference proteome</keyword>
<keyword evidence="1" id="KW-0812">Transmembrane</keyword>
<dbReference type="AlphaFoldDB" id="A0A0N0RFM2"/>
<accession>A0A0N0RFM2</accession>
<protein>
    <submittedName>
        <fullName evidence="2">Uncharacterized protein</fullName>
    </submittedName>
</protein>
<dbReference type="InParanoid" id="A0A0N0RFM2"/>
<dbReference type="RefSeq" id="WP_160316994.1">
    <property type="nucleotide sequence ID" value="NZ_BBZA01000143.1"/>
</dbReference>
<reference evidence="3" key="2">
    <citation type="submission" date="2015-08" db="EMBL/GenBank/DDBJ databases">
        <title>Draft Genome Sequence of a Heterotrophic Facultative Anaerobic Bacterium Ardenticatena maritima Strain 110S.</title>
        <authorList>
            <person name="Kawaichi S."/>
            <person name="Yoshida T."/>
            <person name="Sako Y."/>
            <person name="Nakamura R."/>
        </authorList>
    </citation>
    <scope>NUCLEOTIDE SEQUENCE [LARGE SCALE GENOMIC DNA]</scope>
    <source>
        <strain evidence="3">110S</strain>
    </source>
</reference>
<name>A0A0N0RFM2_9CHLR</name>
<evidence type="ECO:0000313" key="3">
    <source>
        <dbReference type="Proteomes" id="UP000037784"/>
    </source>
</evidence>
<reference evidence="2 3" key="1">
    <citation type="journal article" date="2015" name="Genome Announc.">
        <title>Draft Genome Sequence of a Heterotrophic Facultative Anaerobic Thermophilic Bacterium, Ardenticatena maritima Strain 110ST.</title>
        <authorList>
            <person name="Kawaichi S."/>
            <person name="Yoshida T."/>
            <person name="Sako Y."/>
            <person name="Nakamura R."/>
        </authorList>
    </citation>
    <scope>NUCLEOTIDE SEQUENCE [LARGE SCALE GENOMIC DNA]</scope>
    <source>
        <strain evidence="2 3">110S</strain>
    </source>
</reference>
<proteinExistence type="predicted"/>
<comment type="caution">
    <text evidence="2">The sequence shown here is derived from an EMBL/GenBank/DDBJ whole genome shotgun (WGS) entry which is preliminary data.</text>
</comment>
<keyword evidence="1" id="KW-1133">Transmembrane helix</keyword>
<sequence>MDLSGVQGNSIILVIAGIFLLFWAWGFIKKLGGLFLHLLLGAAIIAFLYYTGIL</sequence>
<keyword evidence="1" id="KW-0472">Membrane</keyword>
<dbReference type="Pfam" id="PF18919">
    <property type="entry name" value="DUF5670"/>
    <property type="match status" value="1"/>
</dbReference>
<gene>
    <name evidence="2" type="ORF">ARMA_1830</name>
</gene>
<feature type="transmembrane region" description="Helical" evidence="1">
    <location>
        <begin position="6"/>
        <end position="27"/>
    </location>
</feature>
<organism evidence="2 3">
    <name type="scientific">Ardenticatena maritima</name>
    <dbReference type="NCBI Taxonomy" id="872965"/>
    <lineage>
        <taxon>Bacteria</taxon>
        <taxon>Bacillati</taxon>
        <taxon>Chloroflexota</taxon>
        <taxon>Ardenticatenia</taxon>
        <taxon>Ardenticatenales</taxon>
        <taxon>Ardenticatenaceae</taxon>
        <taxon>Ardenticatena</taxon>
    </lineage>
</organism>
<dbReference type="InterPro" id="IPR043727">
    <property type="entry name" value="Lmo0937-like"/>
</dbReference>
<feature type="transmembrane region" description="Helical" evidence="1">
    <location>
        <begin position="34"/>
        <end position="53"/>
    </location>
</feature>
<dbReference type="Proteomes" id="UP000037784">
    <property type="component" value="Unassembled WGS sequence"/>
</dbReference>
<evidence type="ECO:0000313" key="2">
    <source>
        <dbReference type="EMBL" id="GAP63408.1"/>
    </source>
</evidence>
<dbReference type="EMBL" id="BBZA01000143">
    <property type="protein sequence ID" value="GAP63408.1"/>
    <property type="molecule type" value="Genomic_DNA"/>
</dbReference>